<proteinExistence type="predicted"/>
<protein>
    <submittedName>
        <fullName evidence="1">Uncharacterized protein</fullName>
    </submittedName>
</protein>
<dbReference type="KEGG" id="bcx:BCA_2752"/>
<evidence type="ECO:0000313" key="2">
    <source>
        <dbReference type="Proteomes" id="UP000002210"/>
    </source>
</evidence>
<dbReference type="Proteomes" id="UP000002210">
    <property type="component" value="Chromosome"/>
</dbReference>
<organism evidence="1 2">
    <name type="scientific">Bacillus cereus (strain 03BB102)</name>
    <dbReference type="NCBI Taxonomy" id="572264"/>
    <lineage>
        <taxon>Bacteria</taxon>
        <taxon>Bacillati</taxon>
        <taxon>Bacillota</taxon>
        <taxon>Bacilli</taxon>
        <taxon>Bacillales</taxon>
        <taxon>Bacillaceae</taxon>
        <taxon>Bacillus</taxon>
        <taxon>Bacillus cereus group</taxon>
    </lineage>
</organism>
<evidence type="ECO:0000313" key="1">
    <source>
        <dbReference type="EMBL" id="ACO28258.1"/>
    </source>
</evidence>
<accession>A0A158RM66</accession>
<sequence>MGKKKEIFIVYDKNIKRHERRNRYDLFMKNKPVTRVF</sequence>
<gene>
    <name evidence="1" type="ordered locus">BCA_2752</name>
</gene>
<name>A0A158RM66_BACC3</name>
<reference evidence="1 2" key="1">
    <citation type="submission" date="2009-02" db="EMBL/GenBank/DDBJ databases">
        <title>Genome sequence of Bacillus cereus 03BB102.</title>
        <authorList>
            <person name="Dodson R.J."/>
            <person name="Jackson P."/>
            <person name="Munk A.C."/>
            <person name="Brettin T."/>
            <person name="Bruce D."/>
            <person name="Detter C."/>
            <person name="Tapia R."/>
            <person name="Han C."/>
            <person name="Sutton G."/>
            <person name="Sims D."/>
        </authorList>
    </citation>
    <scope>NUCLEOTIDE SEQUENCE [LARGE SCALE GENOMIC DNA]</scope>
    <source>
        <strain evidence="1 2">03BB102</strain>
    </source>
</reference>
<dbReference type="AlphaFoldDB" id="A0A158RM66"/>
<dbReference type="EMBL" id="CP001407">
    <property type="protein sequence ID" value="ACO28258.1"/>
    <property type="molecule type" value="Genomic_DNA"/>
</dbReference>